<dbReference type="InterPro" id="IPR046338">
    <property type="entry name" value="GAIN_dom_sf"/>
</dbReference>
<evidence type="ECO:0000259" key="10">
    <source>
        <dbReference type="PROSITE" id="PS51828"/>
    </source>
</evidence>
<feature type="transmembrane region" description="Helical" evidence="8">
    <location>
        <begin position="807"/>
        <end position="840"/>
    </location>
</feature>
<dbReference type="Proteomes" id="UP001059041">
    <property type="component" value="Linkage Group LG22"/>
</dbReference>
<feature type="domain" description="G-protein coupled receptors family 2 profile 2" evidence="9">
    <location>
        <begin position="745"/>
        <end position="1001"/>
    </location>
</feature>
<proteinExistence type="inferred from homology"/>
<dbReference type="InterPro" id="IPR000832">
    <property type="entry name" value="GPCR_2_secretin-like"/>
</dbReference>
<feature type="transmembrane region" description="Helical" evidence="8">
    <location>
        <begin position="903"/>
        <end position="929"/>
    </location>
</feature>
<evidence type="ECO:0000256" key="3">
    <source>
        <dbReference type="ARBA" id="ARBA00022692"/>
    </source>
</evidence>
<evidence type="ECO:0000313" key="11">
    <source>
        <dbReference type="EMBL" id="KAI7793082.1"/>
    </source>
</evidence>
<sequence>MQKDCGYWLLRPECSIPPLEQFSVCVDIKRKINNSEWTAFMYLNPDKTETELALRGHGSELNILMFGSVWSTPPVVTLGNWHSICVTWSGFMLAPDVYVNGTVYPNCCRLAPHGTLTLAVTHHFVKDKMVFEKGTELKGSLSLFRLWGRVRTHQEILELSCTDGDILHWEARIWNKGQDCEPVQDLALQCDWTFYEVEVAIIILRKDGNKTNIYDARDIAHQWLRDVLPSHINLHKVLVSPFVCKANLNVYPKADVGKVQDEVSGSLEKGYSNTYCDLITNPDFIFIYPLEDLWPDPSSAVTGPTTTFQATSTTDSVTTEKTTATSPMMRTTVTESYSTSKEASTTSLYYIFFRVDLTVTINGLDYNPENIIQSWLNKSFSSEDIHSCIFQTKVTTSLNIKETEEQICKLLDQPYTSGAISLDARPEDILIFHIDPGSCPRHRHHTRQGLFNWLETAAERTDEHSCRGNPGKKANRKCMLDGVSNKALWRSPDLMQCHVVVNSMSDLEDITVTADNAEDILIMIEDILHENTVLNEFEIETVLKKLSDVINVSVITQQLGEVIINITSDILESESNLLPFTNSILNITEAVGDQMSGFTGQSSSLVAPGLAISVVNIDPTNFHNLTFGVSSTNKGSYTQVYINQDPFDGTVAFISLPSVIQESFPILNHTSPRIQFQFYAVPTLFQTKGDAEGQQLNTYVVSASVTNATGTIQNLKEYVVVTLHHLKAKTDVSRTPIDEKNEKILTLITYMGCGVSSCFLGITVLTYTLLEKLRRDYPSKILLNLCLALLGLNLIFLLNSWISSFGIYGLCIAVAMTLHYFLLSSFTWMGLGAVNMYLALVKVFNVYVPSYILKFCLLGWGIPLIICGLVLAVKRDAYGMITSSDSKMTLDDSDMFCWVQNDIVFYVSVVSYIALILLCNSSIFLVVLVQIRNMQINQPAGTRSGLSKDLRAVVSLTFLLGLTWALAFLAWGPVKVFLLYLFSILNSLQGFFIFLFHCLMKENVRKQWRVHLCCGVFKLQDYSEWTQTAMEVTKPKPNPPNKLPFIASVRSIKSNSTQSSSVSSEYSQHQASITGPNMDVVYDNSLVIPRARTGLLPLATGSGHDFFPRLTKDGSDIDIYNK</sequence>
<dbReference type="PROSITE" id="PS51828">
    <property type="entry name" value="PTX_2"/>
    <property type="match status" value="1"/>
</dbReference>
<dbReference type="SUPFAM" id="SSF81321">
    <property type="entry name" value="Family A G protein-coupled receptor-like"/>
    <property type="match status" value="1"/>
</dbReference>
<feature type="domain" description="Pentraxin (PTX)" evidence="10">
    <location>
        <begin position="1"/>
        <end position="190"/>
    </location>
</feature>
<comment type="caution">
    <text evidence="6">Lacks conserved residue(s) required for the propagation of feature annotation.</text>
</comment>
<dbReference type="GO" id="GO:0005886">
    <property type="term" value="C:plasma membrane"/>
    <property type="evidence" value="ECO:0007669"/>
    <property type="project" value="TreeGrafter"/>
</dbReference>
<evidence type="ECO:0000313" key="12">
    <source>
        <dbReference type="Proteomes" id="UP001059041"/>
    </source>
</evidence>
<dbReference type="Gene3D" id="2.60.120.200">
    <property type="match status" value="1"/>
</dbReference>
<feature type="transmembrane region" description="Helical" evidence="8">
    <location>
        <begin position="782"/>
        <end position="801"/>
    </location>
</feature>
<comment type="caution">
    <text evidence="11">The sequence shown here is derived from an EMBL/GenBank/DDBJ whole genome shotgun (WGS) entry which is preliminary data.</text>
</comment>
<keyword evidence="3 8" id="KW-0812">Transmembrane</keyword>
<dbReference type="FunFam" id="1.20.1070.10:FF:000043">
    <property type="entry name" value="adhesion G-protein coupled receptor G2 isoform X1"/>
    <property type="match status" value="1"/>
</dbReference>
<dbReference type="AlphaFoldDB" id="A0A9W7WA02"/>
<accession>A0A9W7WA02</accession>
<dbReference type="Pfam" id="PF00002">
    <property type="entry name" value="7tm_2"/>
    <property type="match status" value="1"/>
</dbReference>
<evidence type="ECO:0000256" key="5">
    <source>
        <dbReference type="ARBA" id="ARBA00023136"/>
    </source>
</evidence>
<keyword evidence="11" id="KW-0675">Receptor</keyword>
<dbReference type="PANTHER" id="PTHR12011:SF277">
    <property type="entry name" value="ADHESION G-PROTEIN COUPLED RECEPTOR G4"/>
    <property type="match status" value="1"/>
</dbReference>
<reference evidence="11" key="1">
    <citation type="submission" date="2021-02" db="EMBL/GenBank/DDBJ databases">
        <title>Comparative genomics reveals that relaxation of natural selection precedes convergent phenotypic evolution of cavefish.</title>
        <authorList>
            <person name="Peng Z."/>
        </authorList>
    </citation>
    <scope>NUCLEOTIDE SEQUENCE</scope>
    <source>
        <tissue evidence="11">Muscle</tissue>
    </source>
</reference>
<feature type="transmembrane region" description="Helical" evidence="8">
    <location>
        <begin position="977"/>
        <end position="999"/>
    </location>
</feature>
<evidence type="ECO:0000256" key="2">
    <source>
        <dbReference type="ARBA" id="ARBA00007343"/>
    </source>
</evidence>
<keyword evidence="4 8" id="KW-1133">Transmembrane helix</keyword>
<dbReference type="GO" id="GO:0007166">
    <property type="term" value="P:cell surface receptor signaling pathway"/>
    <property type="evidence" value="ECO:0007669"/>
    <property type="project" value="InterPro"/>
</dbReference>
<comment type="similarity">
    <text evidence="2">Belongs to the G-protein coupled receptor 2 family. Adhesion G-protein coupled receptor (ADGR) subfamily.</text>
</comment>
<dbReference type="InterPro" id="IPR017981">
    <property type="entry name" value="GPCR_2-like_7TM"/>
</dbReference>
<feature type="transmembrane region" description="Helical" evidence="8">
    <location>
        <begin position="747"/>
        <end position="770"/>
    </location>
</feature>
<organism evidence="11 12">
    <name type="scientific">Triplophysa rosa</name>
    <name type="common">Cave loach</name>
    <dbReference type="NCBI Taxonomy" id="992332"/>
    <lineage>
        <taxon>Eukaryota</taxon>
        <taxon>Metazoa</taxon>
        <taxon>Chordata</taxon>
        <taxon>Craniata</taxon>
        <taxon>Vertebrata</taxon>
        <taxon>Euteleostomi</taxon>
        <taxon>Actinopterygii</taxon>
        <taxon>Neopterygii</taxon>
        <taxon>Teleostei</taxon>
        <taxon>Ostariophysi</taxon>
        <taxon>Cypriniformes</taxon>
        <taxon>Nemacheilidae</taxon>
        <taxon>Triplophysa</taxon>
    </lineage>
</organism>
<keyword evidence="12" id="KW-1185">Reference proteome</keyword>
<gene>
    <name evidence="11" type="ORF">IRJ41_004502</name>
</gene>
<dbReference type="InterPro" id="IPR017983">
    <property type="entry name" value="GPCR_2_secretin-like_CS"/>
</dbReference>
<feature type="transmembrane region" description="Helical" evidence="8">
    <location>
        <begin position="852"/>
        <end position="873"/>
    </location>
</feature>
<evidence type="ECO:0000259" key="9">
    <source>
        <dbReference type="PROSITE" id="PS50261"/>
    </source>
</evidence>
<protein>
    <submittedName>
        <fullName evidence="11">G-protein coupled receptor 112</fullName>
    </submittedName>
</protein>
<evidence type="ECO:0000256" key="6">
    <source>
        <dbReference type="PROSITE-ProRule" id="PRU01172"/>
    </source>
</evidence>
<dbReference type="PROSITE" id="PS50261">
    <property type="entry name" value="G_PROTEIN_RECEP_F2_4"/>
    <property type="match status" value="1"/>
</dbReference>
<evidence type="ECO:0000256" key="1">
    <source>
        <dbReference type="ARBA" id="ARBA00004141"/>
    </source>
</evidence>
<dbReference type="CDD" id="cd15997">
    <property type="entry name" value="7tmB2_GPR112"/>
    <property type="match status" value="1"/>
</dbReference>
<dbReference type="InterPro" id="IPR001759">
    <property type="entry name" value="PTX_dom"/>
</dbReference>
<dbReference type="Pfam" id="PF13385">
    <property type="entry name" value="Laminin_G_3"/>
    <property type="match status" value="1"/>
</dbReference>
<keyword evidence="5 8" id="KW-0472">Membrane</keyword>
<dbReference type="PANTHER" id="PTHR12011">
    <property type="entry name" value="ADHESION G-PROTEIN COUPLED RECEPTOR"/>
    <property type="match status" value="1"/>
</dbReference>
<feature type="transmembrane region" description="Helical" evidence="8">
    <location>
        <begin position="950"/>
        <end position="971"/>
    </location>
</feature>
<dbReference type="GO" id="GO:0007189">
    <property type="term" value="P:adenylate cyclase-activating G protein-coupled receptor signaling pathway"/>
    <property type="evidence" value="ECO:0007669"/>
    <property type="project" value="TreeGrafter"/>
</dbReference>
<name>A0A9W7WA02_TRIRA</name>
<dbReference type="PROSITE" id="PS00650">
    <property type="entry name" value="G_PROTEIN_RECEP_F2_2"/>
    <property type="match status" value="1"/>
</dbReference>
<dbReference type="SUPFAM" id="SSF49899">
    <property type="entry name" value="Concanavalin A-like lectins/glucanases"/>
    <property type="match status" value="1"/>
</dbReference>
<dbReference type="EMBL" id="JAFHDT010000022">
    <property type="protein sequence ID" value="KAI7793082.1"/>
    <property type="molecule type" value="Genomic_DNA"/>
</dbReference>
<dbReference type="Gene3D" id="2.60.220.50">
    <property type="match status" value="1"/>
</dbReference>
<dbReference type="Gene3D" id="1.20.1070.10">
    <property type="entry name" value="Rhodopsin 7-helix transmembrane proteins"/>
    <property type="match status" value="1"/>
</dbReference>
<evidence type="ECO:0000256" key="4">
    <source>
        <dbReference type="ARBA" id="ARBA00022989"/>
    </source>
</evidence>
<evidence type="ECO:0000256" key="7">
    <source>
        <dbReference type="SAM" id="MobiDB-lite"/>
    </source>
</evidence>
<feature type="region of interest" description="Disordered" evidence="7">
    <location>
        <begin position="304"/>
        <end position="325"/>
    </location>
</feature>
<comment type="subcellular location">
    <subcellularLocation>
        <location evidence="1">Membrane</location>
        <topology evidence="1">Multi-pass membrane protein</topology>
    </subcellularLocation>
</comment>
<evidence type="ECO:0000256" key="8">
    <source>
        <dbReference type="SAM" id="Phobius"/>
    </source>
</evidence>
<dbReference type="PRINTS" id="PR00249">
    <property type="entry name" value="GPCRSECRETIN"/>
</dbReference>
<dbReference type="GO" id="GO:0004930">
    <property type="term" value="F:G protein-coupled receptor activity"/>
    <property type="evidence" value="ECO:0007669"/>
    <property type="project" value="InterPro"/>
</dbReference>
<dbReference type="InterPro" id="IPR013320">
    <property type="entry name" value="ConA-like_dom_sf"/>
</dbReference>